<dbReference type="OrthoDB" id="9800855at2"/>
<dbReference type="NCBIfam" id="NF002211">
    <property type="entry name" value="PRK01103.1"/>
    <property type="match status" value="1"/>
</dbReference>
<feature type="active site" description="Proton donor; for beta-elimination activity" evidence="15">
    <location>
        <position position="57"/>
    </location>
</feature>
<comment type="cofactor">
    <cofactor evidence="15">
        <name>Zn(2+)</name>
        <dbReference type="ChEBI" id="CHEBI:29105"/>
    </cofactor>
    <text evidence="15">Binds 1 zinc ion per subunit.</text>
</comment>
<feature type="active site" description="Proton donor" evidence="15">
    <location>
        <position position="3"/>
    </location>
</feature>
<keyword evidence="7 15" id="KW-0378">Hydrolase</keyword>
<dbReference type="GO" id="GO:0008270">
    <property type="term" value="F:zinc ion binding"/>
    <property type="evidence" value="ECO:0007669"/>
    <property type="project" value="UniProtKB-UniRule"/>
</dbReference>
<dbReference type="InterPro" id="IPR010663">
    <property type="entry name" value="Znf_FPG/IleRS"/>
</dbReference>
<dbReference type="EC" id="3.2.2.23" evidence="15"/>
<dbReference type="GO" id="GO:0140078">
    <property type="term" value="F:class I DNA-(apurinic or apyrimidinic site) endonuclease activity"/>
    <property type="evidence" value="ECO:0007669"/>
    <property type="project" value="UniProtKB-EC"/>
</dbReference>
<feature type="domain" description="FPG-type" evidence="16">
    <location>
        <begin position="236"/>
        <end position="270"/>
    </location>
</feature>
<keyword evidence="5 15" id="KW-0227">DNA damage</keyword>
<dbReference type="InterPro" id="IPR012319">
    <property type="entry name" value="FPG_cat"/>
</dbReference>
<dbReference type="SUPFAM" id="SSF81624">
    <property type="entry name" value="N-terminal domain of MutM-like DNA repair proteins"/>
    <property type="match status" value="1"/>
</dbReference>
<dbReference type="Pfam" id="PF06831">
    <property type="entry name" value="H2TH"/>
    <property type="match status" value="1"/>
</dbReference>
<dbReference type="Proteomes" id="UP000189545">
    <property type="component" value="Chromosome"/>
</dbReference>
<dbReference type="Gene3D" id="1.10.8.50">
    <property type="match status" value="1"/>
</dbReference>
<dbReference type="Pfam" id="PF01149">
    <property type="entry name" value="Fapy_DNA_glyco"/>
    <property type="match status" value="1"/>
</dbReference>
<evidence type="ECO:0000256" key="4">
    <source>
        <dbReference type="ARBA" id="ARBA00022723"/>
    </source>
</evidence>
<proteinExistence type="inferred from homology"/>
<dbReference type="PROSITE" id="PS51066">
    <property type="entry name" value="ZF_FPG_2"/>
    <property type="match status" value="1"/>
</dbReference>
<keyword evidence="11 15" id="KW-0456">Lyase</keyword>
<evidence type="ECO:0000313" key="19">
    <source>
        <dbReference type="Proteomes" id="UP000189545"/>
    </source>
</evidence>
<dbReference type="InterPro" id="IPR015886">
    <property type="entry name" value="H2TH_FPG"/>
</dbReference>
<evidence type="ECO:0000256" key="3">
    <source>
        <dbReference type="ARBA" id="ARBA00011245"/>
    </source>
</evidence>
<comment type="catalytic activity">
    <reaction evidence="14 15">
        <text>2'-deoxyribonucleotide-(2'-deoxyribose 5'-phosphate)-2'-deoxyribonucleotide-DNA = a 3'-end 2'-deoxyribonucleotide-(2,3-dehydro-2,3-deoxyribose 5'-phosphate)-DNA + a 5'-end 5'-phospho-2'-deoxyribonucleoside-DNA + H(+)</text>
        <dbReference type="Rhea" id="RHEA:66592"/>
        <dbReference type="Rhea" id="RHEA-COMP:13180"/>
        <dbReference type="Rhea" id="RHEA-COMP:16897"/>
        <dbReference type="Rhea" id="RHEA-COMP:17067"/>
        <dbReference type="ChEBI" id="CHEBI:15378"/>
        <dbReference type="ChEBI" id="CHEBI:136412"/>
        <dbReference type="ChEBI" id="CHEBI:157695"/>
        <dbReference type="ChEBI" id="CHEBI:167181"/>
        <dbReference type="EC" id="4.2.99.18"/>
    </reaction>
</comment>
<dbReference type="InterPro" id="IPR000214">
    <property type="entry name" value="Znf_DNA_glyclase/AP_lyase"/>
</dbReference>
<sequence>MPELPEVEVTRQGITPHLVEQQVIGLTVRNPSLRWPVPDIAQQIVGQEIRNVRRRAKYLLIDTDAGTTIVHLGMSGSLRIVPKSTPVEKHDHIDLELASGKVLRYNDPRRFGAWLWCELPEEAHPLLSKLGPEPLEANFHPQYLFDSLKGKKKAVKLCLMDNHIVVGVGNIYANEALFSAGIHPQTEAGKIDIERLTILVTEVKEILANAIKQGGTTLKDFTNADGKPGYFAQKLHVYGRGGKTCTQCGNLLSEIKLGQRATVFCGICQTR</sequence>
<feature type="active site" description="Schiff-base intermediate with DNA" evidence="15">
    <location>
        <position position="2"/>
    </location>
</feature>
<dbReference type="STRING" id="225848.Sps_00164"/>
<dbReference type="SUPFAM" id="SSF46946">
    <property type="entry name" value="S13-like H2TH domain"/>
    <property type="match status" value="1"/>
</dbReference>
<keyword evidence="13 15" id="KW-0326">Glycosidase</keyword>
<evidence type="ECO:0000256" key="13">
    <source>
        <dbReference type="ARBA" id="ARBA00023295"/>
    </source>
</evidence>
<evidence type="ECO:0000259" key="16">
    <source>
        <dbReference type="PROSITE" id="PS51066"/>
    </source>
</evidence>
<evidence type="ECO:0000256" key="8">
    <source>
        <dbReference type="ARBA" id="ARBA00022833"/>
    </source>
</evidence>
<gene>
    <name evidence="15" type="primary">mutM</name>
    <name evidence="15" type="synonym">fpg</name>
    <name evidence="18" type="ORF">Sps_00164</name>
</gene>
<name>A0A1S6HIR0_9GAMM</name>
<dbReference type="InterPro" id="IPR015887">
    <property type="entry name" value="DNA_glyclase_Znf_dom_DNA_BS"/>
</dbReference>
<dbReference type="EC" id="4.2.99.18" evidence="15"/>
<feature type="active site" description="Proton donor; for delta-elimination activity" evidence="15">
    <location>
        <position position="260"/>
    </location>
</feature>
<dbReference type="EMBL" id="CP014782">
    <property type="protein sequence ID" value="AQS35384.1"/>
    <property type="molecule type" value="Genomic_DNA"/>
</dbReference>
<keyword evidence="9 15" id="KW-0238">DNA-binding</keyword>
<evidence type="ECO:0000259" key="17">
    <source>
        <dbReference type="PROSITE" id="PS51068"/>
    </source>
</evidence>
<dbReference type="SMART" id="SM00898">
    <property type="entry name" value="Fapy_DNA_glyco"/>
    <property type="match status" value="1"/>
</dbReference>
<dbReference type="FunFam" id="3.20.190.10:FF:000001">
    <property type="entry name" value="Formamidopyrimidine-DNA glycosylase"/>
    <property type="match status" value="1"/>
</dbReference>
<evidence type="ECO:0000256" key="7">
    <source>
        <dbReference type="ARBA" id="ARBA00022801"/>
    </source>
</evidence>
<dbReference type="InterPro" id="IPR020629">
    <property type="entry name" value="FPG_Glyclase"/>
</dbReference>
<dbReference type="InterPro" id="IPR010979">
    <property type="entry name" value="Ribosomal_uS13-like_H2TH"/>
</dbReference>
<keyword evidence="19" id="KW-1185">Reference proteome</keyword>
<dbReference type="PANTHER" id="PTHR22993">
    <property type="entry name" value="FORMAMIDOPYRIMIDINE-DNA GLYCOSYLASE"/>
    <property type="match status" value="1"/>
</dbReference>
<evidence type="ECO:0000313" key="18">
    <source>
        <dbReference type="EMBL" id="AQS35384.1"/>
    </source>
</evidence>
<feature type="domain" description="Formamidopyrimidine-DNA glycosylase catalytic" evidence="17">
    <location>
        <begin position="2"/>
        <end position="112"/>
    </location>
</feature>
<evidence type="ECO:0000256" key="15">
    <source>
        <dbReference type="HAMAP-Rule" id="MF_00103"/>
    </source>
</evidence>
<dbReference type="PANTHER" id="PTHR22993:SF9">
    <property type="entry name" value="FORMAMIDOPYRIMIDINE-DNA GLYCOSYLASE"/>
    <property type="match status" value="1"/>
</dbReference>
<accession>A0A1S6HIR0</accession>
<keyword evidence="10 15" id="KW-0234">DNA repair</keyword>
<dbReference type="SUPFAM" id="SSF57716">
    <property type="entry name" value="Glucocorticoid receptor-like (DNA-binding domain)"/>
    <property type="match status" value="1"/>
</dbReference>
<comment type="similarity">
    <text evidence="2 15">Belongs to the FPG family.</text>
</comment>
<dbReference type="PROSITE" id="PS51068">
    <property type="entry name" value="FPG_CAT"/>
    <property type="match status" value="1"/>
</dbReference>
<evidence type="ECO:0000256" key="2">
    <source>
        <dbReference type="ARBA" id="ARBA00009409"/>
    </source>
</evidence>
<keyword evidence="12 15" id="KW-0511">Multifunctional enzyme</keyword>
<keyword evidence="8 15" id="KW-0862">Zinc</keyword>
<evidence type="ECO:0000256" key="14">
    <source>
        <dbReference type="ARBA" id="ARBA00044632"/>
    </source>
</evidence>
<dbReference type="Pfam" id="PF06827">
    <property type="entry name" value="zf-FPG_IleRS"/>
    <property type="match status" value="1"/>
</dbReference>
<comment type="function">
    <text evidence="15">Involved in base excision repair of DNA damaged by oxidation or by mutagenic agents. Acts as DNA glycosylase that recognizes and removes damaged bases. Has a preference for oxidized purines, such as 7,8-dihydro-8-oxoguanine (8-oxoG). Has AP (apurinic/apyrimidinic) lyase activity and introduces nicks in the DNA strand. Cleaves the DNA backbone by beta-delta elimination to generate a single-strand break at the site of the removed base with both 3'- and 5'-phosphates.</text>
</comment>
<reference evidence="18 19" key="1">
    <citation type="submission" date="2016-03" db="EMBL/GenBank/DDBJ databases">
        <title>Complete genome sequence of Shewanella psychrophila WP2, a deep sea bacterium isolated from west Pacific sediment.</title>
        <authorList>
            <person name="Xu G."/>
            <person name="Jian H."/>
        </authorList>
    </citation>
    <scope>NUCLEOTIDE SEQUENCE [LARGE SCALE GENOMIC DNA]</scope>
    <source>
        <strain evidence="18 19">WP2</strain>
    </source>
</reference>
<feature type="binding site" evidence="15">
    <location>
        <position position="90"/>
    </location>
    <ligand>
        <name>DNA</name>
        <dbReference type="ChEBI" id="CHEBI:16991"/>
    </ligand>
</feature>
<dbReference type="CDD" id="cd08966">
    <property type="entry name" value="EcFpg-like_N"/>
    <property type="match status" value="1"/>
</dbReference>
<dbReference type="InterPro" id="IPR035937">
    <property type="entry name" value="FPG_N"/>
</dbReference>
<feature type="binding site" evidence="15">
    <location>
        <position position="109"/>
    </location>
    <ligand>
        <name>DNA</name>
        <dbReference type="ChEBI" id="CHEBI:16991"/>
    </ligand>
</feature>
<keyword evidence="4 15" id="KW-0479">Metal-binding</keyword>
<dbReference type="GO" id="GO:0006284">
    <property type="term" value="P:base-excision repair"/>
    <property type="evidence" value="ECO:0007669"/>
    <property type="project" value="InterPro"/>
</dbReference>
<dbReference type="NCBIfam" id="TIGR00577">
    <property type="entry name" value="fpg"/>
    <property type="match status" value="1"/>
</dbReference>
<evidence type="ECO:0000256" key="10">
    <source>
        <dbReference type="ARBA" id="ARBA00023204"/>
    </source>
</evidence>
<evidence type="ECO:0000256" key="1">
    <source>
        <dbReference type="ARBA" id="ARBA00001668"/>
    </source>
</evidence>
<comment type="catalytic activity">
    <reaction evidence="1 15">
        <text>Hydrolysis of DNA containing ring-opened 7-methylguanine residues, releasing 2,6-diamino-4-hydroxy-5-(N-methyl)formamidopyrimidine.</text>
        <dbReference type="EC" id="3.2.2.23"/>
    </reaction>
</comment>
<organism evidence="18 19">
    <name type="scientific">Shewanella psychrophila</name>
    <dbReference type="NCBI Taxonomy" id="225848"/>
    <lineage>
        <taxon>Bacteria</taxon>
        <taxon>Pseudomonadati</taxon>
        <taxon>Pseudomonadota</taxon>
        <taxon>Gammaproteobacteria</taxon>
        <taxon>Alteromonadales</taxon>
        <taxon>Shewanellaceae</taxon>
        <taxon>Shewanella</taxon>
    </lineage>
</organism>
<evidence type="ECO:0000256" key="5">
    <source>
        <dbReference type="ARBA" id="ARBA00022763"/>
    </source>
</evidence>
<dbReference type="KEGG" id="spsw:Sps_00164"/>
<protein>
    <recommendedName>
        <fullName evidence="15">Formamidopyrimidine-DNA glycosylase</fullName>
        <shortName evidence="15">Fapy-DNA glycosylase</shortName>
        <ecNumber evidence="15">3.2.2.23</ecNumber>
    </recommendedName>
    <alternativeName>
        <fullName evidence="15">DNA-(apurinic or apyrimidinic site) lyase MutM</fullName>
        <shortName evidence="15">AP lyase MutM</shortName>
        <ecNumber evidence="15">4.2.99.18</ecNumber>
    </alternativeName>
</protein>
<dbReference type="RefSeq" id="WP_077750742.1">
    <property type="nucleotide sequence ID" value="NZ_CP014782.1"/>
</dbReference>
<dbReference type="HAMAP" id="MF_00103">
    <property type="entry name" value="Fapy_DNA_glycosyl"/>
    <property type="match status" value="1"/>
</dbReference>
<dbReference type="GO" id="GO:0003684">
    <property type="term" value="F:damaged DNA binding"/>
    <property type="evidence" value="ECO:0007669"/>
    <property type="project" value="InterPro"/>
</dbReference>
<dbReference type="PROSITE" id="PS01242">
    <property type="entry name" value="ZF_FPG_1"/>
    <property type="match status" value="1"/>
</dbReference>
<dbReference type="Gene3D" id="3.20.190.10">
    <property type="entry name" value="MutM-like, N-terminal"/>
    <property type="match status" value="1"/>
</dbReference>
<dbReference type="SMART" id="SM01232">
    <property type="entry name" value="H2TH"/>
    <property type="match status" value="1"/>
</dbReference>
<evidence type="ECO:0000256" key="6">
    <source>
        <dbReference type="ARBA" id="ARBA00022771"/>
    </source>
</evidence>
<evidence type="ECO:0000256" key="11">
    <source>
        <dbReference type="ARBA" id="ARBA00023239"/>
    </source>
</evidence>
<dbReference type="GO" id="GO:0034039">
    <property type="term" value="F:8-oxo-7,8-dihydroguanine DNA N-glycosylase activity"/>
    <property type="evidence" value="ECO:0007669"/>
    <property type="project" value="TreeGrafter"/>
</dbReference>
<keyword evidence="6 15" id="KW-0863">Zinc-finger</keyword>
<evidence type="ECO:0000256" key="9">
    <source>
        <dbReference type="ARBA" id="ARBA00023125"/>
    </source>
</evidence>
<dbReference type="AlphaFoldDB" id="A0A1S6HIR0"/>
<comment type="subunit">
    <text evidence="3 15">Monomer.</text>
</comment>
<dbReference type="FunFam" id="1.10.8.50:FF:000003">
    <property type="entry name" value="Formamidopyrimidine-DNA glycosylase"/>
    <property type="match status" value="1"/>
</dbReference>
<evidence type="ECO:0000256" key="12">
    <source>
        <dbReference type="ARBA" id="ARBA00023268"/>
    </source>
</evidence>
<feature type="binding site" evidence="15">
    <location>
        <position position="151"/>
    </location>
    <ligand>
        <name>DNA</name>
        <dbReference type="ChEBI" id="CHEBI:16991"/>
    </ligand>
</feature>